<dbReference type="Gramene" id="AET5Gv20928000.13">
    <property type="protein sequence ID" value="AET5Gv20928000.13"/>
    <property type="gene ID" value="AET5Gv20928000"/>
</dbReference>
<evidence type="ECO:0000313" key="1">
    <source>
        <dbReference type="EnsemblPlants" id="AET5Gv20928000.13"/>
    </source>
</evidence>
<dbReference type="AlphaFoldDB" id="A0A453LWC7"/>
<reference evidence="2" key="1">
    <citation type="journal article" date="2014" name="Science">
        <title>Ancient hybridizations among the ancestral genomes of bread wheat.</title>
        <authorList>
            <consortium name="International Wheat Genome Sequencing Consortium,"/>
            <person name="Marcussen T."/>
            <person name="Sandve S.R."/>
            <person name="Heier L."/>
            <person name="Spannagl M."/>
            <person name="Pfeifer M."/>
            <person name="Jakobsen K.S."/>
            <person name="Wulff B.B."/>
            <person name="Steuernagel B."/>
            <person name="Mayer K.F."/>
            <person name="Olsen O.A."/>
        </authorList>
    </citation>
    <scope>NUCLEOTIDE SEQUENCE [LARGE SCALE GENOMIC DNA]</scope>
    <source>
        <strain evidence="2">cv. AL8/78</strain>
    </source>
</reference>
<reference evidence="2" key="2">
    <citation type="journal article" date="2017" name="Nat. Plants">
        <title>The Aegilops tauschii genome reveals multiple impacts of transposons.</title>
        <authorList>
            <person name="Zhao G."/>
            <person name="Zou C."/>
            <person name="Li K."/>
            <person name="Wang K."/>
            <person name="Li T."/>
            <person name="Gao L."/>
            <person name="Zhang X."/>
            <person name="Wang H."/>
            <person name="Yang Z."/>
            <person name="Liu X."/>
            <person name="Jiang W."/>
            <person name="Mao L."/>
            <person name="Kong X."/>
            <person name="Jiao Y."/>
            <person name="Jia J."/>
        </authorList>
    </citation>
    <scope>NUCLEOTIDE SEQUENCE [LARGE SCALE GENOMIC DNA]</scope>
    <source>
        <strain evidence="2">cv. AL8/78</strain>
    </source>
</reference>
<name>A0A453LWC7_AEGTS</name>
<proteinExistence type="predicted"/>
<evidence type="ECO:0000313" key="2">
    <source>
        <dbReference type="Proteomes" id="UP000015105"/>
    </source>
</evidence>
<reference evidence="1" key="3">
    <citation type="journal article" date="2017" name="Nature">
        <title>Genome sequence of the progenitor of the wheat D genome Aegilops tauschii.</title>
        <authorList>
            <person name="Luo M.C."/>
            <person name="Gu Y.Q."/>
            <person name="Puiu D."/>
            <person name="Wang H."/>
            <person name="Twardziok S.O."/>
            <person name="Deal K.R."/>
            <person name="Huo N."/>
            <person name="Zhu T."/>
            <person name="Wang L."/>
            <person name="Wang Y."/>
            <person name="McGuire P.E."/>
            <person name="Liu S."/>
            <person name="Long H."/>
            <person name="Ramasamy R.K."/>
            <person name="Rodriguez J.C."/>
            <person name="Van S.L."/>
            <person name="Yuan L."/>
            <person name="Wang Z."/>
            <person name="Xia Z."/>
            <person name="Xiao L."/>
            <person name="Anderson O.D."/>
            <person name="Ouyang S."/>
            <person name="Liang Y."/>
            <person name="Zimin A.V."/>
            <person name="Pertea G."/>
            <person name="Qi P."/>
            <person name="Bennetzen J.L."/>
            <person name="Dai X."/>
            <person name="Dawson M.W."/>
            <person name="Muller H.G."/>
            <person name="Kugler K."/>
            <person name="Rivarola-Duarte L."/>
            <person name="Spannagl M."/>
            <person name="Mayer K.F.X."/>
            <person name="Lu F.H."/>
            <person name="Bevan M.W."/>
            <person name="Leroy P."/>
            <person name="Li P."/>
            <person name="You F.M."/>
            <person name="Sun Q."/>
            <person name="Liu Z."/>
            <person name="Lyons E."/>
            <person name="Wicker T."/>
            <person name="Salzberg S.L."/>
            <person name="Devos K.M."/>
            <person name="Dvorak J."/>
        </authorList>
    </citation>
    <scope>NUCLEOTIDE SEQUENCE [LARGE SCALE GENOMIC DNA]</scope>
    <source>
        <strain evidence="1">cv. AL8/78</strain>
    </source>
</reference>
<sequence length="65" mass="7178">MAIPYPVIFLTYHLHRLGDGKKKAGGFTKLCSISPALQEFVGASECARTEVPHLLIFVTSIPHIR</sequence>
<accession>A0A453LWC7</accession>
<dbReference type="Proteomes" id="UP000015105">
    <property type="component" value="Chromosome 5D"/>
</dbReference>
<organism evidence="1 2">
    <name type="scientific">Aegilops tauschii subsp. strangulata</name>
    <name type="common">Goatgrass</name>
    <dbReference type="NCBI Taxonomy" id="200361"/>
    <lineage>
        <taxon>Eukaryota</taxon>
        <taxon>Viridiplantae</taxon>
        <taxon>Streptophyta</taxon>
        <taxon>Embryophyta</taxon>
        <taxon>Tracheophyta</taxon>
        <taxon>Spermatophyta</taxon>
        <taxon>Magnoliopsida</taxon>
        <taxon>Liliopsida</taxon>
        <taxon>Poales</taxon>
        <taxon>Poaceae</taxon>
        <taxon>BOP clade</taxon>
        <taxon>Pooideae</taxon>
        <taxon>Triticodae</taxon>
        <taxon>Triticeae</taxon>
        <taxon>Triticinae</taxon>
        <taxon>Aegilops</taxon>
    </lineage>
</organism>
<keyword evidence="2" id="KW-1185">Reference proteome</keyword>
<reference evidence="1" key="4">
    <citation type="submission" date="2019-03" db="UniProtKB">
        <authorList>
            <consortium name="EnsemblPlants"/>
        </authorList>
    </citation>
    <scope>IDENTIFICATION</scope>
</reference>
<protein>
    <submittedName>
        <fullName evidence="1">Uncharacterized protein</fullName>
    </submittedName>
</protein>
<dbReference type="EnsemblPlants" id="AET5Gv20928000.13">
    <property type="protein sequence ID" value="AET5Gv20928000.13"/>
    <property type="gene ID" value="AET5Gv20928000"/>
</dbReference>
<reference evidence="1" key="5">
    <citation type="journal article" date="2021" name="G3 (Bethesda)">
        <title>Aegilops tauschii genome assembly Aet v5.0 features greater sequence contiguity and improved annotation.</title>
        <authorList>
            <person name="Wang L."/>
            <person name="Zhu T."/>
            <person name="Rodriguez J.C."/>
            <person name="Deal K.R."/>
            <person name="Dubcovsky J."/>
            <person name="McGuire P.E."/>
            <person name="Lux T."/>
            <person name="Spannagl M."/>
            <person name="Mayer K.F.X."/>
            <person name="Baldrich P."/>
            <person name="Meyers B.C."/>
            <person name="Huo N."/>
            <person name="Gu Y.Q."/>
            <person name="Zhou H."/>
            <person name="Devos K.M."/>
            <person name="Bennetzen J.L."/>
            <person name="Unver T."/>
            <person name="Budak H."/>
            <person name="Gulick P.J."/>
            <person name="Galiba G."/>
            <person name="Kalapos B."/>
            <person name="Nelson D.R."/>
            <person name="Li P."/>
            <person name="You F.M."/>
            <person name="Luo M.C."/>
            <person name="Dvorak J."/>
        </authorList>
    </citation>
    <scope>NUCLEOTIDE SEQUENCE [LARGE SCALE GENOMIC DNA]</scope>
    <source>
        <strain evidence="1">cv. AL8/78</strain>
    </source>
</reference>